<evidence type="ECO:0000313" key="2">
    <source>
        <dbReference type="EMBL" id="CAB4861544.1"/>
    </source>
</evidence>
<dbReference type="EMBL" id="CAFBLV010000017">
    <property type="protein sequence ID" value="CAB4861544.1"/>
    <property type="molecule type" value="Genomic_DNA"/>
</dbReference>
<dbReference type="AlphaFoldDB" id="A0A6J7P579"/>
<evidence type="ECO:0000313" key="3">
    <source>
        <dbReference type="EMBL" id="CAB5000371.1"/>
    </source>
</evidence>
<organism evidence="3">
    <name type="scientific">freshwater metagenome</name>
    <dbReference type="NCBI Taxonomy" id="449393"/>
    <lineage>
        <taxon>unclassified sequences</taxon>
        <taxon>metagenomes</taxon>
        <taxon>ecological metagenomes</taxon>
    </lineage>
</organism>
<gene>
    <name evidence="2" type="ORF">UFOPK3425_00184</name>
    <name evidence="3" type="ORF">UFOPK4043_00456</name>
</gene>
<accession>A0A6J7P579</accession>
<evidence type="ECO:0000256" key="1">
    <source>
        <dbReference type="SAM" id="MobiDB-lite"/>
    </source>
</evidence>
<reference evidence="3" key="1">
    <citation type="submission" date="2020-05" db="EMBL/GenBank/DDBJ databases">
        <authorList>
            <person name="Chiriac C."/>
            <person name="Salcher M."/>
            <person name="Ghai R."/>
            <person name="Kavagutti S V."/>
        </authorList>
    </citation>
    <scope>NUCLEOTIDE SEQUENCE</scope>
</reference>
<feature type="compositionally biased region" description="Polar residues" evidence="1">
    <location>
        <begin position="1"/>
        <end position="10"/>
    </location>
</feature>
<protein>
    <submittedName>
        <fullName evidence="3">Unannotated protein</fullName>
    </submittedName>
</protein>
<sequence length="91" mass="8654">MLSSLTTSTGFGVGSGRPVSGESKTIGLGLGLGVGVGVGGKVVGEGAGAALVSGALLTGGCETMVPELPLLHEAISRGTAIAQSPRPALPN</sequence>
<dbReference type="EMBL" id="CAFBPA010000049">
    <property type="protein sequence ID" value="CAB5000371.1"/>
    <property type="molecule type" value="Genomic_DNA"/>
</dbReference>
<feature type="region of interest" description="Disordered" evidence="1">
    <location>
        <begin position="1"/>
        <end position="20"/>
    </location>
</feature>
<proteinExistence type="predicted"/>
<name>A0A6J7P579_9ZZZZ</name>